<dbReference type="Proteomes" id="UP001152130">
    <property type="component" value="Unassembled WGS sequence"/>
</dbReference>
<dbReference type="AlphaFoldDB" id="A0A9W8UC59"/>
<feature type="region of interest" description="Disordered" evidence="1">
    <location>
        <begin position="1"/>
        <end position="21"/>
    </location>
</feature>
<reference evidence="3" key="1">
    <citation type="submission" date="2022-10" db="EMBL/GenBank/DDBJ databases">
        <title>Fusarium specimens isolated from Avocado Roots.</title>
        <authorList>
            <person name="Stajich J."/>
            <person name="Roper C."/>
            <person name="Heimlech-Rivalta G."/>
        </authorList>
    </citation>
    <scope>NUCLEOTIDE SEQUENCE</scope>
    <source>
        <strain evidence="3">CF00143</strain>
    </source>
</reference>
<dbReference type="PANTHER" id="PTHR24148">
    <property type="entry name" value="ANKYRIN REPEAT DOMAIN-CONTAINING PROTEIN 39 HOMOLOG-RELATED"/>
    <property type="match status" value="1"/>
</dbReference>
<feature type="domain" description="Heterokaryon incompatibility" evidence="2">
    <location>
        <begin position="63"/>
        <end position="215"/>
    </location>
</feature>
<proteinExistence type="predicted"/>
<dbReference type="Pfam" id="PF26639">
    <property type="entry name" value="Het-6_barrel"/>
    <property type="match status" value="1"/>
</dbReference>
<sequence length="571" mass="63901">MSTADRDAQAQPGTSDAGSKHLLYQPLDSQLEEFRILQVLPGSEGDPIRCTLHTTPLTEKSDYEALSYNWGDPQVCRVIEVDGMAKDVTVNLFNALRRLRLAKEGRRIWVDALCINQTDDIEKSHQVNLMSKIYSWTKRALLWIGDFSGDKDAGPNAIPGESAKLAFDLVKYLADDKHYNPVDGGGNESLTAEYFEALADLVLLPWWNRAWTVQEAILPKDAIMICGSAELSFERFVEAYDNSFHHDYSGCCHVGHRLLLDFWLTFNGLRETRRNHNKLVTATEVVNILRTRGASDPRDKIYAYLGLIGGGASADYALPVEEAFQHISRALIEKLGTLDILLRVSEKSRSPSLPTWVPDWAASVDQADLAQEIEWIYSYAMFRAAGQTKAETRDSLSNDALDLEGFIIDRAAEVGTILETGSDMTETVTFWQRNPNRVYPQGGTYSEAAWHCITTDIHQSFGRRSRIKSDEDPQALFTEALARDGKGFHLSSRGCRGFVTEKGIIGVGHPDMVAGDSICIFKGGNMPFIVRQVQRDEGIVAFQYIGQAYVYKMMDGEMINESTGWDWITLV</sequence>
<gene>
    <name evidence="3" type="ORF">NW766_003747</name>
</gene>
<keyword evidence="4" id="KW-1185">Reference proteome</keyword>
<dbReference type="InterPro" id="IPR010730">
    <property type="entry name" value="HET"/>
</dbReference>
<comment type="caution">
    <text evidence="3">The sequence shown here is derived from an EMBL/GenBank/DDBJ whole genome shotgun (WGS) entry which is preliminary data.</text>
</comment>
<dbReference type="OrthoDB" id="2157530at2759"/>
<dbReference type="EMBL" id="JAPDHF010000005">
    <property type="protein sequence ID" value="KAJ4017678.1"/>
    <property type="molecule type" value="Genomic_DNA"/>
</dbReference>
<evidence type="ECO:0000259" key="2">
    <source>
        <dbReference type="Pfam" id="PF06985"/>
    </source>
</evidence>
<evidence type="ECO:0000256" key="1">
    <source>
        <dbReference type="SAM" id="MobiDB-lite"/>
    </source>
</evidence>
<evidence type="ECO:0000313" key="3">
    <source>
        <dbReference type="EMBL" id="KAJ4017678.1"/>
    </source>
</evidence>
<name>A0A9W8UC59_9HYPO</name>
<protein>
    <recommendedName>
        <fullName evidence="2">Heterokaryon incompatibility domain-containing protein</fullName>
    </recommendedName>
</protein>
<organism evidence="3 4">
    <name type="scientific">Fusarium irregulare</name>
    <dbReference type="NCBI Taxonomy" id="2494466"/>
    <lineage>
        <taxon>Eukaryota</taxon>
        <taxon>Fungi</taxon>
        <taxon>Dikarya</taxon>
        <taxon>Ascomycota</taxon>
        <taxon>Pezizomycotina</taxon>
        <taxon>Sordariomycetes</taxon>
        <taxon>Hypocreomycetidae</taxon>
        <taxon>Hypocreales</taxon>
        <taxon>Nectriaceae</taxon>
        <taxon>Fusarium</taxon>
        <taxon>Fusarium incarnatum-equiseti species complex</taxon>
    </lineage>
</organism>
<dbReference type="Pfam" id="PF06985">
    <property type="entry name" value="HET"/>
    <property type="match status" value="1"/>
</dbReference>
<evidence type="ECO:0000313" key="4">
    <source>
        <dbReference type="Proteomes" id="UP001152130"/>
    </source>
</evidence>
<dbReference type="InterPro" id="IPR052895">
    <property type="entry name" value="HetReg/Transcr_Mod"/>
</dbReference>
<accession>A0A9W8UC59</accession>
<dbReference type="PANTHER" id="PTHR24148:SF73">
    <property type="entry name" value="HET DOMAIN PROTEIN (AFU_ORTHOLOGUE AFUA_8G01020)"/>
    <property type="match status" value="1"/>
</dbReference>